<gene>
    <name evidence="7" type="ORF">A9O67_06610</name>
</gene>
<proteinExistence type="predicted"/>
<dbReference type="InterPro" id="IPR012797">
    <property type="entry name" value="CobF"/>
</dbReference>
<dbReference type="OrthoDB" id="9787471at2"/>
<dbReference type="CDD" id="cd11643">
    <property type="entry name" value="Precorrin-6A-synthase"/>
    <property type="match status" value="1"/>
</dbReference>
<dbReference type="SUPFAM" id="SSF53790">
    <property type="entry name" value="Tetrapyrrole methylase"/>
    <property type="match status" value="1"/>
</dbReference>
<keyword evidence="8" id="KW-1185">Reference proteome</keyword>
<dbReference type="InterPro" id="IPR000878">
    <property type="entry name" value="4pyrrol_Mease"/>
</dbReference>
<protein>
    <submittedName>
        <fullName evidence="7">Precorrin-6A synthase (Deacetylating)</fullName>
    </submittedName>
</protein>
<dbReference type="EMBL" id="LZDH01000056">
    <property type="protein sequence ID" value="OBS30658.1"/>
    <property type="molecule type" value="Genomic_DNA"/>
</dbReference>
<feature type="domain" description="Tetrapyrrole methylase" evidence="6">
    <location>
        <begin position="7"/>
        <end position="178"/>
    </location>
</feature>
<dbReference type="AlphaFoldDB" id="A0A1A6DUW3"/>
<dbReference type="NCBIfam" id="TIGR02434">
    <property type="entry name" value="CobF"/>
    <property type="match status" value="1"/>
</dbReference>
<organism evidence="7 8">
    <name type="scientific">Tepidimonas fonticaldi</name>
    <dbReference type="NCBI Taxonomy" id="1101373"/>
    <lineage>
        <taxon>Bacteria</taxon>
        <taxon>Pseudomonadati</taxon>
        <taxon>Pseudomonadota</taxon>
        <taxon>Betaproteobacteria</taxon>
        <taxon>Burkholderiales</taxon>
        <taxon>Tepidimonas</taxon>
    </lineage>
</organism>
<sequence length="269" mass="29346">MSPRWRLSLIGMGMGSPAHLTLQGEQALRRVDLLLLPDKGEDKAELAAARLRLLQTVRPDFDAEAGGGPRVARYAVPSREGADAADTPRYLDAVRRWHDALARAWTQALREHLPQGGQAGVLIWGDPALFDSSMRIAQRVARELPLEWEVVPGISALQALAAAHAVPLNELASPVLITSGRWLRQHGCPADVPALAVMLDGGTAFEALPDPYAWHIWWGAYLGLPQQTLDSGPLPQAGPRIARARAALRQAHGWMLDIYLLKRRGADDC</sequence>
<evidence type="ECO:0000256" key="1">
    <source>
        <dbReference type="ARBA" id="ARBA00004953"/>
    </source>
</evidence>
<evidence type="ECO:0000256" key="2">
    <source>
        <dbReference type="ARBA" id="ARBA00022573"/>
    </source>
</evidence>
<dbReference type="PANTHER" id="PTHR43467">
    <property type="entry name" value="COBALT-PRECORRIN-2 C(20)-METHYLTRANSFERASE"/>
    <property type="match status" value="1"/>
</dbReference>
<dbReference type="InterPro" id="IPR014777">
    <property type="entry name" value="4pyrrole_Mease_sub1"/>
</dbReference>
<keyword evidence="2" id="KW-0169">Cobalamin biosynthesis</keyword>
<dbReference type="GO" id="GO:0032259">
    <property type="term" value="P:methylation"/>
    <property type="evidence" value="ECO:0007669"/>
    <property type="project" value="UniProtKB-KW"/>
</dbReference>
<dbReference type="GO" id="GO:0009236">
    <property type="term" value="P:cobalamin biosynthetic process"/>
    <property type="evidence" value="ECO:0007669"/>
    <property type="project" value="UniProtKB-KW"/>
</dbReference>
<accession>A0A1A6DUW3</accession>
<dbReference type="GO" id="GO:0043819">
    <property type="term" value="F:precorrin-6A synthase (deacetylating) activity"/>
    <property type="evidence" value="ECO:0007669"/>
    <property type="project" value="InterPro"/>
</dbReference>
<evidence type="ECO:0000256" key="4">
    <source>
        <dbReference type="ARBA" id="ARBA00022679"/>
    </source>
</evidence>
<evidence type="ECO:0000256" key="3">
    <source>
        <dbReference type="ARBA" id="ARBA00022603"/>
    </source>
</evidence>
<keyword evidence="4" id="KW-0808">Transferase</keyword>
<dbReference type="InterPro" id="IPR014776">
    <property type="entry name" value="4pyrrole_Mease_sub2"/>
</dbReference>
<evidence type="ECO:0000256" key="5">
    <source>
        <dbReference type="ARBA" id="ARBA00022691"/>
    </source>
</evidence>
<comment type="caution">
    <text evidence="7">The sequence shown here is derived from an EMBL/GenBank/DDBJ whole genome shotgun (WGS) entry which is preliminary data.</text>
</comment>
<dbReference type="STRING" id="1101373.A9O67_06610"/>
<evidence type="ECO:0000313" key="8">
    <source>
        <dbReference type="Proteomes" id="UP000091969"/>
    </source>
</evidence>
<evidence type="ECO:0000259" key="6">
    <source>
        <dbReference type="Pfam" id="PF00590"/>
    </source>
</evidence>
<dbReference type="Pfam" id="PF00590">
    <property type="entry name" value="TP_methylase"/>
    <property type="match status" value="1"/>
</dbReference>
<evidence type="ECO:0000313" key="7">
    <source>
        <dbReference type="EMBL" id="OBS30658.1"/>
    </source>
</evidence>
<name>A0A1A6DUW3_9BURK</name>
<dbReference type="Proteomes" id="UP000091969">
    <property type="component" value="Unassembled WGS sequence"/>
</dbReference>
<dbReference type="RefSeq" id="WP_068609319.1">
    <property type="nucleotide sequence ID" value="NZ_LZDH01000056.1"/>
</dbReference>
<keyword evidence="3" id="KW-0489">Methyltransferase</keyword>
<dbReference type="InterPro" id="IPR035996">
    <property type="entry name" value="4pyrrol_Methylase_sf"/>
</dbReference>
<keyword evidence="5" id="KW-0949">S-adenosyl-L-methionine</keyword>
<dbReference type="Gene3D" id="3.30.950.10">
    <property type="entry name" value="Methyltransferase, Cobalt-precorrin-4 Transmethylase, Domain 2"/>
    <property type="match status" value="1"/>
</dbReference>
<reference evidence="7 8" key="1">
    <citation type="submission" date="2016-06" db="EMBL/GenBank/DDBJ databases">
        <title>Genome sequence of Tepidimonas fonticaldi PL17.</title>
        <authorList>
            <person name="Pinnaka A.K."/>
        </authorList>
    </citation>
    <scope>NUCLEOTIDE SEQUENCE [LARGE SCALE GENOMIC DNA]</scope>
    <source>
        <strain evidence="7 8">PL17</strain>
    </source>
</reference>
<dbReference type="PIRSF" id="PIRSF036525">
    <property type="entry name" value="CobF"/>
    <property type="match status" value="1"/>
</dbReference>
<dbReference type="Gene3D" id="3.40.1010.10">
    <property type="entry name" value="Cobalt-precorrin-4 Transmethylase, Domain 1"/>
    <property type="match status" value="1"/>
</dbReference>
<dbReference type="PANTHER" id="PTHR43467:SF1">
    <property type="entry name" value="PRECORRIN-6A SYNTHASE [DEACETYLATING]"/>
    <property type="match status" value="1"/>
</dbReference>
<comment type="pathway">
    <text evidence="1">Cofactor biosynthesis; adenosylcobalamin biosynthesis.</text>
</comment>